<evidence type="ECO:0000313" key="6">
    <source>
        <dbReference type="EMBL" id="NKY35934.1"/>
    </source>
</evidence>
<evidence type="ECO:0000256" key="1">
    <source>
        <dbReference type="ARBA" id="ARBA00001911"/>
    </source>
</evidence>
<keyword evidence="2" id="KW-0210">Decarboxylase</keyword>
<dbReference type="PANTHER" id="PTHR43078">
    <property type="entry name" value="UDP-GLUCURONIC ACID DECARBOXYLASE-RELATED"/>
    <property type="match status" value="1"/>
</dbReference>
<evidence type="ECO:0000256" key="2">
    <source>
        <dbReference type="ARBA" id="ARBA00022793"/>
    </source>
</evidence>
<keyword evidence="3" id="KW-0520">NAD</keyword>
<name>A0A846XQL9_9NOCA</name>
<dbReference type="RefSeq" id="WP_068045646.1">
    <property type="nucleotide sequence ID" value="NZ_JAAXOO010000006.1"/>
</dbReference>
<dbReference type="AlphaFoldDB" id="A0A846XQL9"/>
<accession>A0A846XQL9</accession>
<dbReference type="SUPFAM" id="SSF51735">
    <property type="entry name" value="NAD(P)-binding Rossmann-fold domains"/>
    <property type="match status" value="1"/>
</dbReference>
<evidence type="ECO:0000259" key="5">
    <source>
        <dbReference type="Pfam" id="PF01370"/>
    </source>
</evidence>
<comment type="caution">
    <text evidence="6">The sequence shown here is derived from an EMBL/GenBank/DDBJ whole genome shotgun (WGS) entry which is preliminary data.</text>
</comment>
<sequence length="299" mass="31456">MNHIVVTGAAGFLGSHLCRARLARGDRVTAIDNLSTGRIAAVADLTAHPRFSLRIADTADIGTFADLGTVTHIAHLACPGSPLAAARVTTATLRSAVTGTLAALDVAAAHDARFVLVTGCGPHQIESGGIRERAAPCVQKAAHLLMETATRNFPDTRIAIVRPFEVYGPQLRPGDGRLTAHLCAAALRDQTINLTDPGFRSFVYIADATECLSAILDSDISGPIDLGGPSASIADFGRTACELAGTGWVEFAPVDPATIIRPPDLTRTRAELGWYPTTALPVGIHHTLDWMRSALRTCG</sequence>
<feature type="domain" description="NAD-dependent epimerase/dehydratase" evidence="5">
    <location>
        <begin position="4"/>
        <end position="218"/>
    </location>
</feature>
<dbReference type="EMBL" id="JAAXOO010000006">
    <property type="protein sequence ID" value="NKY35934.1"/>
    <property type="molecule type" value="Genomic_DNA"/>
</dbReference>
<dbReference type="Proteomes" id="UP000565715">
    <property type="component" value="Unassembled WGS sequence"/>
</dbReference>
<keyword evidence="4" id="KW-0456">Lyase</keyword>
<dbReference type="GO" id="GO:0042732">
    <property type="term" value="P:D-xylose metabolic process"/>
    <property type="evidence" value="ECO:0007669"/>
    <property type="project" value="InterPro"/>
</dbReference>
<evidence type="ECO:0000313" key="7">
    <source>
        <dbReference type="Proteomes" id="UP000565715"/>
    </source>
</evidence>
<reference evidence="6 7" key="1">
    <citation type="submission" date="2020-04" db="EMBL/GenBank/DDBJ databases">
        <title>MicrobeNet Type strains.</title>
        <authorList>
            <person name="Nicholson A.C."/>
        </authorList>
    </citation>
    <scope>NUCLEOTIDE SEQUENCE [LARGE SCALE GENOMIC DNA]</scope>
    <source>
        <strain evidence="6 7">DSM 45078</strain>
    </source>
</reference>
<evidence type="ECO:0000256" key="4">
    <source>
        <dbReference type="ARBA" id="ARBA00023239"/>
    </source>
</evidence>
<comment type="cofactor">
    <cofactor evidence="1">
        <name>NAD(+)</name>
        <dbReference type="ChEBI" id="CHEBI:57540"/>
    </cofactor>
</comment>
<proteinExistence type="predicted"/>
<evidence type="ECO:0000256" key="3">
    <source>
        <dbReference type="ARBA" id="ARBA00023027"/>
    </source>
</evidence>
<dbReference type="GO" id="GO:0048040">
    <property type="term" value="F:UDP-glucuronate decarboxylase activity"/>
    <property type="evidence" value="ECO:0007669"/>
    <property type="project" value="TreeGrafter"/>
</dbReference>
<dbReference type="InterPro" id="IPR044516">
    <property type="entry name" value="UXS-like"/>
</dbReference>
<organism evidence="6 7">
    <name type="scientific">Nocardia speluncae</name>
    <dbReference type="NCBI Taxonomy" id="419477"/>
    <lineage>
        <taxon>Bacteria</taxon>
        <taxon>Bacillati</taxon>
        <taxon>Actinomycetota</taxon>
        <taxon>Actinomycetes</taxon>
        <taxon>Mycobacteriales</taxon>
        <taxon>Nocardiaceae</taxon>
        <taxon>Nocardia</taxon>
    </lineage>
</organism>
<dbReference type="InterPro" id="IPR001509">
    <property type="entry name" value="Epimerase_deHydtase"/>
</dbReference>
<dbReference type="GO" id="GO:0070403">
    <property type="term" value="F:NAD+ binding"/>
    <property type="evidence" value="ECO:0007669"/>
    <property type="project" value="InterPro"/>
</dbReference>
<dbReference type="InterPro" id="IPR036291">
    <property type="entry name" value="NAD(P)-bd_dom_sf"/>
</dbReference>
<dbReference type="GO" id="GO:0005737">
    <property type="term" value="C:cytoplasm"/>
    <property type="evidence" value="ECO:0007669"/>
    <property type="project" value="TreeGrafter"/>
</dbReference>
<dbReference type="PANTHER" id="PTHR43078:SF6">
    <property type="entry name" value="UDP-GLUCURONIC ACID DECARBOXYLASE 1"/>
    <property type="match status" value="1"/>
</dbReference>
<keyword evidence="7" id="KW-1185">Reference proteome</keyword>
<dbReference type="Gene3D" id="3.40.50.720">
    <property type="entry name" value="NAD(P)-binding Rossmann-like Domain"/>
    <property type="match status" value="1"/>
</dbReference>
<dbReference type="Pfam" id="PF01370">
    <property type="entry name" value="Epimerase"/>
    <property type="match status" value="1"/>
</dbReference>
<protein>
    <submittedName>
        <fullName evidence="6">NAD-dependent epimerase/dehydratase family protein</fullName>
    </submittedName>
</protein>
<gene>
    <name evidence="6" type="ORF">HGA13_23080</name>
</gene>